<evidence type="ECO:0000256" key="2">
    <source>
        <dbReference type="ARBA" id="ARBA00023015"/>
    </source>
</evidence>
<dbReference type="InterPro" id="IPR050950">
    <property type="entry name" value="HTH-type_LysR_regulators"/>
</dbReference>
<dbReference type="InterPro" id="IPR036388">
    <property type="entry name" value="WH-like_DNA-bd_sf"/>
</dbReference>
<dbReference type="Gene3D" id="3.40.190.290">
    <property type="match status" value="1"/>
</dbReference>
<keyword evidence="3" id="KW-0238">DNA-binding</keyword>
<dbReference type="SUPFAM" id="SSF46785">
    <property type="entry name" value="Winged helix' DNA-binding domain"/>
    <property type="match status" value="1"/>
</dbReference>
<gene>
    <name evidence="6" type="ORF">ESZ47_07320</name>
</gene>
<dbReference type="Gene3D" id="1.10.10.10">
    <property type="entry name" value="Winged helix-like DNA-binding domain superfamily/Winged helix DNA-binding domain"/>
    <property type="match status" value="1"/>
</dbReference>
<keyword evidence="2" id="KW-0805">Transcription regulation</keyword>
<dbReference type="EMBL" id="SDGY01000005">
    <property type="protein sequence ID" value="TYC46278.1"/>
    <property type="molecule type" value="Genomic_DNA"/>
</dbReference>
<dbReference type="AlphaFoldDB" id="A0A6P2CK87"/>
<dbReference type="PANTHER" id="PTHR30419:SF8">
    <property type="entry name" value="NITROGEN ASSIMILATION TRANSCRIPTIONAL ACTIVATOR-RELATED"/>
    <property type="match status" value="1"/>
</dbReference>
<reference evidence="6 7" key="1">
    <citation type="submission" date="2019-01" db="EMBL/GenBank/DDBJ databases">
        <title>Leuconostoc litchii sp. nov., a novel lactic acid bacterium isolated from lychee.</title>
        <authorList>
            <person name="Wang L.-T."/>
        </authorList>
    </citation>
    <scope>NUCLEOTIDE SEQUENCE [LARGE SCALE GENOMIC DNA]</scope>
    <source>
        <strain evidence="6 7">MB7</strain>
    </source>
</reference>
<comment type="caution">
    <text evidence="6">The sequence shown here is derived from an EMBL/GenBank/DDBJ whole genome shotgun (WGS) entry which is preliminary data.</text>
</comment>
<sequence length="312" mass="34894">MKKSILRSYFVSTFSYQVFATVVRYQSFYQASQVLNVTPSAVSHSINQLEEQLGFPLLIRSRSGMTLTHDGEIVLPFVQKILDAEADLQQMGYNINGLRSGSIKIGAFSSVCINWLPKILSSFSKKYPDIEVSIVQGSFEDISKKVKSGELDIGFTTLPVADSLDITLLIKDPIYCITPADFEPENKKNITPQDIINQKFILQKIDYDRDTKSVLDNYSVTINSINFSIDDQSIISMVEAGIGFGILPELALQKIQGNVKVYPFHQSFVRQIVLVMNKSKIISPSVAELVVAIRDFVTQTYAINVEKINDIS</sequence>
<accession>A0A6P2CK87</accession>
<evidence type="ECO:0000259" key="5">
    <source>
        <dbReference type="PROSITE" id="PS50931"/>
    </source>
</evidence>
<evidence type="ECO:0000256" key="3">
    <source>
        <dbReference type="ARBA" id="ARBA00023125"/>
    </source>
</evidence>
<proteinExistence type="inferred from homology"/>
<evidence type="ECO:0000313" key="7">
    <source>
        <dbReference type="Proteomes" id="UP000442244"/>
    </source>
</evidence>
<dbReference type="Proteomes" id="UP000442244">
    <property type="component" value="Unassembled WGS sequence"/>
</dbReference>
<dbReference type="InterPro" id="IPR000847">
    <property type="entry name" value="LysR_HTH_N"/>
</dbReference>
<dbReference type="InterPro" id="IPR005119">
    <property type="entry name" value="LysR_subst-bd"/>
</dbReference>
<protein>
    <submittedName>
        <fullName evidence="6">LysR family transcriptional regulator</fullName>
    </submittedName>
</protein>
<dbReference type="GO" id="GO:0003700">
    <property type="term" value="F:DNA-binding transcription factor activity"/>
    <property type="evidence" value="ECO:0007669"/>
    <property type="project" value="InterPro"/>
</dbReference>
<dbReference type="SUPFAM" id="SSF53850">
    <property type="entry name" value="Periplasmic binding protein-like II"/>
    <property type="match status" value="1"/>
</dbReference>
<organism evidence="6 7">
    <name type="scientific">Leuconostoc litchii</name>
    <dbReference type="NCBI Taxonomy" id="1981069"/>
    <lineage>
        <taxon>Bacteria</taxon>
        <taxon>Bacillati</taxon>
        <taxon>Bacillota</taxon>
        <taxon>Bacilli</taxon>
        <taxon>Lactobacillales</taxon>
        <taxon>Lactobacillaceae</taxon>
        <taxon>Leuconostoc</taxon>
    </lineage>
</organism>
<evidence type="ECO:0000313" key="6">
    <source>
        <dbReference type="EMBL" id="TYC46278.1"/>
    </source>
</evidence>
<dbReference type="PROSITE" id="PS50931">
    <property type="entry name" value="HTH_LYSR"/>
    <property type="match status" value="1"/>
</dbReference>
<feature type="domain" description="HTH lysR-type" evidence="5">
    <location>
        <begin position="17"/>
        <end position="68"/>
    </location>
</feature>
<name>A0A6P2CK87_9LACO</name>
<dbReference type="GO" id="GO:0005829">
    <property type="term" value="C:cytosol"/>
    <property type="evidence" value="ECO:0007669"/>
    <property type="project" value="TreeGrafter"/>
</dbReference>
<dbReference type="GO" id="GO:0003677">
    <property type="term" value="F:DNA binding"/>
    <property type="evidence" value="ECO:0007669"/>
    <property type="project" value="UniProtKB-KW"/>
</dbReference>
<dbReference type="Pfam" id="PF00126">
    <property type="entry name" value="HTH_1"/>
    <property type="match status" value="1"/>
</dbReference>
<dbReference type="PANTHER" id="PTHR30419">
    <property type="entry name" value="HTH-TYPE TRANSCRIPTIONAL REGULATOR YBHD"/>
    <property type="match status" value="1"/>
</dbReference>
<dbReference type="InterPro" id="IPR036390">
    <property type="entry name" value="WH_DNA-bd_sf"/>
</dbReference>
<dbReference type="Pfam" id="PF03466">
    <property type="entry name" value="LysR_substrate"/>
    <property type="match status" value="1"/>
</dbReference>
<keyword evidence="4" id="KW-0804">Transcription</keyword>
<dbReference type="OrthoDB" id="63123at2"/>
<comment type="similarity">
    <text evidence="1">Belongs to the LysR transcriptional regulatory family.</text>
</comment>
<evidence type="ECO:0000256" key="1">
    <source>
        <dbReference type="ARBA" id="ARBA00009437"/>
    </source>
</evidence>
<evidence type="ECO:0000256" key="4">
    <source>
        <dbReference type="ARBA" id="ARBA00023163"/>
    </source>
</evidence>
<keyword evidence="7" id="KW-1185">Reference proteome</keyword>
<dbReference type="CDD" id="cd05466">
    <property type="entry name" value="PBP2_LTTR_substrate"/>
    <property type="match status" value="1"/>
</dbReference>